<evidence type="ECO:0008006" key="3">
    <source>
        <dbReference type="Google" id="ProtNLM"/>
    </source>
</evidence>
<accession>A0A1I0B4M3</accession>
<dbReference type="AlphaFoldDB" id="A0A1I0B4M3"/>
<dbReference type="EMBL" id="FOHV01000007">
    <property type="protein sequence ID" value="SET01060.1"/>
    <property type="molecule type" value="Genomic_DNA"/>
</dbReference>
<dbReference type="Pfam" id="PF07273">
    <property type="entry name" value="DUF1439"/>
    <property type="match status" value="1"/>
</dbReference>
<dbReference type="Gene3D" id="3.15.10.40">
    <property type="entry name" value="Uncharacterised protein PF07273, DUF1439"/>
    <property type="match status" value="1"/>
</dbReference>
<dbReference type="STRING" id="1123402.SAMN02583745_01122"/>
<organism evidence="1 2">
    <name type="scientific">Thorsellia anophelis DSM 18579</name>
    <dbReference type="NCBI Taxonomy" id="1123402"/>
    <lineage>
        <taxon>Bacteria</taxon>
        <taxon>Pseudomonadati</taxon>
        <taxon>Pseudomonadota</taxon>
        <taxon>Gammaproteobacteria</taxon>
        <taxon>Enterobacterales</taxon>
        <taxon>Thorselliaceae</taxon>
        <taxon>Thorsellia</taxon>
    </lineage>
</organism>
<evidence type="ECO:0000313" key="2">
    <source>
        <dbReference type="Proteomes" id="UP000242642"/>
    </source>
</evidence>
<protein>
    <recommendedName>
        <fullName evidence="3">Lipoprotein</fullName>
    </recommendedName>
</protein>
<evidence type="ECO:0000313" key="1">
    <source>
        <dbReference type="EMBL" id="SET01060.1"/>
    </source>
</evidence>
<dbReference type="Proteomes" id="UP000242642">
    <property type="component" value="Unassembled WGS sequence"/>
</dbReference>
<proteinExistence type="predicted"/>
<sequence>MKKLLLIIISVVAIALFFFIKPFSYSLTEERVNRYFIERADSEKFNKQIAISDLAEASIKLSDMTAQIGRREPNKIQFDAKASIDVKSLLGNRDTTLTFSLSAAPYYNADERAIYVKDVEILNATTESSSVNAMMPVMKPILEDALSSYFETKPVYQLNPEKRWKEKLAYRFGKGIEVVPGNIIITFRD</sequence>
<dbReference type="OrthoDB" id="5688063at2"/>
<gene>
    <name evidence="1" type="ORF">SAMN02583745_01122</name>
</gene>
<name>A0A1I0B4M3_9GAMM</name>
<reference evidence="2" key="1">
    <citation type="submission" date="2016-10" db="EMBL/GenBank/DDBJ databases">
        <authorList>
            <person name="Varghese N."/>
            <person name="Submissions S."/>
        </authorList>
    </citation>
    <scope>NUCLEOTIDE SEQUENCE [LARGE SCALE GENOMIC DNA]</scope>
    <source>
        <strain evidence="2">DSM 18579</strain>
    </source>
</reference>
<dbReference type="RefSeq" id="WP_093318469.1">
    <property type="nucleotide sequence ID" value="NZ_FOHV01000007.1"/>
</dbReference>
<dbReference type="InterPro" id="IPR010835">
    <property type="entry name" value="DUF1439"/>
</dbReference>
<keyword evidence="2" id="KW-1185">Reference proteome</keyword>